<dbReference type="AlphaFoldDB" id="A0A955LIY9"/>
<dbReference type="EMBL" id="JAGQKZ010000001">
    <property type="protein sequence ID" value="MCA9391577.1"/>
    <property type="molecule type" value="Genomic_DNA"/>
</dbReference>
<evidence type="ECO:0000256" key="1">
    <source>
        <dbReference type="SAM" id="Phobius"/>
    </source>
</evidence>
<name>A0A955LIY9_UNCKA</name>
<reference evidence="2" key="1">
    <citation type="submission" date="2020-04" db="EMBL/GenBank/DDBJ databases">
        <authorList>
            <person name="Zhang T."/>
        </authorList>
    </citation>
    <scope>NUCLEOTIDE SEQUENCE</scope>
    <source>
        <strain evidence="2">HKST-UBA03</strain>
    </source>
</reference>
<gene>
    <name evidence="2" type="ORF">KC614_00040</name>
</gene>
<protein>
    <submittedName>
        <fullName evidence="2">Uncharacterized protein</fullName>
    </submittedName>
</protein>
<dbReference type="Proteomes" id="UP000751518">
    <property type="component" value="Unassembled WGS sequence"/>
</dbReference>
<keyword evidence="1" id="KW-1133">Transmembrane helix</keyword>
<accession>A0A955LIY9</accession>
<keyword evidence="1" id="KW-0812">Transmembrane</keyword>
<evidence type="ECO:0000313" key="3">
    <source>
        <dbReference type="Proteomes" id="UP000751518"/>
    </source>
</evidence>
<feature type="transmembrane region" description="Helical" evidence="1">
    <location>
        <begin position="7"/>
        <end position="29"/>
    </location>
</feature>
<proteinExistence type="predicted"/>
<evidence type="ECO:0000313" key="2">
    <source>
        <dbReference type="EMBL" id="MCA9391577.1"/>
    </source>
</evidence>
<sequence length="309" mass="34886">MKKQKSVVLVMVIALIWTFGLGYATHWLFNPKSGTPNIYPTPTPTQSGHNEYDLLLATTSDPPMIYYIDHFEYDFGYGSTYMYYSTFNDTLSRINIPTDALTIYDTNDGNRDTVSVTGGFDTELGSININIPEIALTMTVRSGDVYTKFGGSTKEATGEISINGEEPMNVYAALLKGGSSNYPDVDVYKLGVRTDWLMYWDKDWNFYHLDKTSVNVENDNYLPHEFFSRINSQGDSKVTRVDYLEGFQISTFLEKITITQPSLGTDTDIMNLKRLETVSRPYYEDVSALSTIKNENGEGVGVYIILNTR</sequence>
<organism evidence="2 3">
    <name type="scientific">candidate division WWE3 bacterium</name>
    <dbReference type="NCBI Taxonomy" id="2053526"/>
    <lineage>
        <taxon>Bacteria</taxon>
        <taxon>Katanobacteria</taxon>
    </lineage>
</organism>
<reference evidence="2" key="2">
    <citation type="journal article" date="2021" name="Microbiome">
        <title>Successional dynamics and alternative stable states in a saline activated sludge microbial community over 9 years.</title>
        <authorList>
            <person name="Wang Y."/>
            <person name="Ye J."/>
            <person name="Ju F."/>
            <person name="Liu L."/>
            <person name="Boyd J.A."/>
            <person name="Deng Y."/>
            <person name="Parks D.H."/>
            <person name="Jiang X."/>
            <person name="Yin X."/>
            <person name="Woodcroft B.J."/>
            <person name="Tyson G.W."/>
            <person name="Hugenholtz P."/>
            <person name="Polz M.F."/>
            <person name="Zhang T."/>
        </authorList>
    </citation>
    <scope>NUCLEOTIDE SEQUENCE</scope>
    <source>
        <strain evidence="2">HKST-UBA03</strain>
    </source>
</reference>
<keyword evidence="1" id="KW-0472">Membrane</keyword>
<comment type="caution">
    <text evidence="2">The sequence shown here is derived from an EMBL/GenBank/DDBJ whole genome shotgun (WGS) entry which is preliminary data.</text>
</comment>